<dbReference type="RefSeq" id="WP_148817978.1">
    <property type="nucleotide sequence ID" value="NZ_CP043046.1"/>
</dbReference>
<dbReference type="KEGG" id="pacr:FXN63_23710"/>
<dbReference type="InterPro" id="IPR050772">
    <property type="entry name" value="Hydratase-Decarb/MhpD_sf"/>
</dbReference>
<organism evidence="1 2">
    <name type="scientific">Pigmentiphaga aceris</name>
    <dbReference type="NCBI Taxonomy" id="1940612"/>
    <lineage>
        <taxon>Bacteria</taxon>
        <taxon>Pseudomonadati</taxon>
        <taxon>Pseudomonadota</taxon>
        <taxon>Betaproteobacteria</taxon>
        <taxon>Burkholderiales</taxon>
        <taxon>Alcaligenaceae</taxon>
        <taxon>Pigmentiphaga</taxon>
    </lineage>
</organism>
<gene>
    <name evidence="1" type="ORF">FXN63_23710</name>
</gene>
<accession>A0A5C0B737</accession>
<dbReference type="EMBL" id="CP043046">
    <property type="protein sequence ID" value="QEI08507.1"/>
    <property type="molecule type" value="Genomic_DNA"/>
</dbReference>
<dbReference type="PANTHER" id="PTHR30143">
    <property type="entry name" value="ACID HYDRATASE"/>
    <property type="match status" value="1"/>
</dbReference>
<dbReference type="SUPFAM" id="SSF56529">
    <property type="entry name" value="FAH"/>
    <property type="match status" value="1"/>
</dbReference>
<proteinExistence type="predicted"/>
<protein>
    <submittedName>
        <fullName evidence="1">Hydratase</fullName>
    </submittedName>
</protein>
<dbReference type="OrthoDB" id="8961539at2"/>
<keyword evidence="2" id="KW-1185">Reference proteome</keyword>
<dbReference type="Proteomes" id="UP000325161">
    <property type="component" value="Chromosome"/>
</dbReference>
<dbReference type="PANTHER" id="PTHR30143:SF0">
    <property type="entry name" value="2-KETO-4-PENTENOATE HYDRATASE"/>
    <property type="match status" value="1"/>
</dbReference>
<dbReference type="InterPro" id="IPR036663">
    <property type="entry name" value="Fumarylacetoacetase_C_sf"/>
</dbReference>
<dbReference type="GO" id="GO:0008684">
    <property type="term" value="F:2-oxopent-4-enoate hydratase activity"/>
    <property type="evidence" value="ECO:0007669"/>
    <property type="project" value="TreeGrafter"/>
</dbReference>
<sequence length="269" mass="28544">MTDKTLDTRPETTFDPALPAARLANASRTGELLTDLPASERPPSFDEAYIAQSLMVAGLDDPQVGWKIAGASPAGLRGELPNPAVTGCLTQARVFPSGTVVTLPAGASATLETEVAVRFSRDVSPADEDFDAATMIDSAFVAIEVVCSRFVDRKAVSYPSFVADNAGFHAFIQGEAVAFSPDARFEDEAGIWKDDERLGGSLAGDKRTQPFLSLTFLFSELRRRGITVPKGAIVTTGTLSVPFDTSRPGYYEARLGAAKVGVSLVYSAD</sequence>
<dbReference type="Gene3D" id="3.90.850.10">
    <property type="entry name" value="Fumarylacetoacetase-like, C-terminal domain"/>
    <property type="match status" value="1"/>
</dbReference>
<evidence type="ECO:0000313" key="2">
    <source>
        <dbReference type="Proteomes" id="UP000325161"/>
    </source>
</evidence>
<reference evidence="1 2" key="1">
    <citation type="submission" date="2019-08" db="EMBL/GenBank/DDBJ databases">
        <title>Amphibian skin-associated Pigmentiphaga: genome sequence and occurrence across geography and hosts.</title>
        <authorList>
            <person name="Bletz M.C."/>
            <person name="Bunk B."/>
            <person name="Sproeer C."/>
            <person name="Biwer P."/>
            <person name="Reiter S."/>
            <person name="Rabemananjara F.C.E."/>
            <person name="Schulz S."/>
            <person name="Overmann J."/>
            <person name="Vences M."/>
        </authorList>
    </citation>
    <scope>NUCLEOTIDE SEQUENCE [LARGE SCALE GENOMIC DNA]</scope>
    <source>
        <strain evidence="1 2">Mada1488</strain>
    </source>
</reference>
<dbReference type="AlphaFoldDB" id="A0A5C0B737"/>
<evidence type="ECO:0000313" key="1">
    <source>
        <dbReference type="EMBL" id="QEI08507.1"/>
    </source>
</evidence>
<dbReference type="GO" id="GO:0005737">
    <property type="term" value="C:cytoplasm"/>
    <property type="evidence" value="ECO:0007669"/>
    <property type="project" value="TreeGrafter"/>
</dbReference>
<name>A0A5C0B737_9BURK</name>